<keyword evidence="4" id="KW-0804">Transcription</keyword>
<evidence type="ECO:0000259" key="7">
    <source>
        <dbReference type="PROSITE" id="PS50888"/>
    </source>
</evidence>
<proteinExistence type="predicted"/>
<keyword evidence="9" id="KW-1185">Reference proteome</keyword>
<sequence length="374" mass="41562">MLMLAKMNHAHQEPSREGESYVFGYDLAYEPPTPPIISNARDMPLLSNDEFANTAGFLEGFVNGDVTFDFNAFDPLQTHSLPTFQGMSTTFGRPEPNAYDTSIFTTTDPASARPFDTTTFLSNRGSELSRSSMAAPADLHHRLFPNGLETTPPETTRRAPMRSRQPDHTILGFGSDAAFANRCYTAPPGQDETLVTNKLMAVVQNIAGPSGEPESHPNSPTIGRKRNSKDMDDEVPAHLSHTRKRRQSELEEAQSGNSSEEETDPSGNQRKGSKTDRPSWNDYRRKSRGKLNEPKRHNLTEKEKRQNHIRSEQKRRNQIKEGFASLLAMMPEAYAEGSGNSKCIILAKSVKWLTGLNDGNLRLRSQLAQLGGSL</sequence>
<evidence type="ECO:0000256" key="5">
    <source>
        <dbReference type="ARBA" id="ARBA00023242"/>
    </source>
</evidence>
<organism evidence="8 9">
    <name type="scientific">Gomphillus americanus</name>
    <dbReference type="NCBI Taxonomy" id="1940652"/>
    <lineage>
        <taxon>Eukaryota</taxon>
        <taxon>Fungi</taxon>
        <taxon>Dikarya</taxon>
        <taxon>Ascomycota</taxon>
        <taxon>Pezizomycotina</taxon>
        <taxon>Lecanoromycetes</taxon>
        <taxon>OSLEUM clade</taxon>
        <taxon>Ostropomycetidae</taxon>
        <taxon>Ostropales</taxon>
        <taxon>Graphidaceae</taxon>
        <taxon>Gomphilloideae</taxon>
        <taxon>Gomphillus</taxon>
    </lineage>
</organism>
<dbReference type="InterPro" id="IPR011598">
    <property type="entry name" value="bHLH_dom"/>
</dbReference>
<evidence type="ECO:0000256" key="2">
    <source>
        <dbReference type="ARBA" id="ARBA00023015"/>
    </source>
</evidence>
<protein>
    <recommendedName>
        <fullName evidence="7">BHLH domain-containing protein</fullName>
    </recommendedName>
</protein>
<dbReference type="PANTHER" id="PTHR15741:SF27">
    <property type="entry name" value="TRANSCRIPTION FACTOR AP-4"/>
    <property type="match status" value="1"/>
</dbReference>
<dbReference type="GO" id="GO:0000981">
    <property type="term" value="F:DNA-binding transcription factor activity, RNA polymerase II-specific"/>
    <property type="evidence" value="ECO:0007669"/>
    <property type="project" value="TreeGrafter"/>
</dbReference>
<feature type="region of interest" description="Disordered" evidence="6">
    <location>
        <begin position="207"/>
        <end position="316"/>
    </location>
</feature>
<dbReference type="InterPro" id="IPR052207">
    <property type="entry name" value="Max-like/E-box_TFs"/>
</dbReference>
<dbReference type="AlphaFoldDB" id="A0A8H3FXT9"/>
<dbReference type="Gene3D" id="4.10.280.10">
    <property type="entry name" value="Helix-loop-helix DNA-binding domain"/>
    <property type="match status" value="1"/>
</dbReference>
<keyword evidence="3" id="KW-0238">DNA-binding</keyword>
<reference evidence="8" key="1">
    <citation type="submission" date="2021-03" db="EMBL/GenBank/DDBJ databases">
        <authorList>
            <person name="Tagirdzhanova G."/>
        </authorList>
    </citation>
    <scope>NUCLEOTIDE SEQUENCE</scope>
</reference>
<accession>A0A8H3FXT9</accession>
<comment type="subcellular location">
    <subcellularLocation>
        <location evidence="1">Nucleus</location>
    </subcellularLocation>
</comment>
<dbReference type="PANTHER" id="PTHR15741">
    <property type="entry name" value="BASIC HELIX-LOOP-HELIX ZIP TRANSCRIPTION FACTOR"/>
    <property type="match status" value="1"/>
</dbReference>
<keyword evidence="2" id="KW-0805">Transcription regulation</keyword>
<evidence type="ECO:0000313" key="9">
    <source>
        <dbReference type="Proteomes" id="UP000664169"/>
    </source>
</evidence>
<evidence type="ECO:0000313" key="8">
    <source>
        <dbReference type="EMBL" id="CAF9932928.1"/>
    </source>
</evidence>
<dbReference type="OrthoDB" id="5778525at2759"/>
<evidence type="ECO:0000256" key="1">
    <source>
        <dbReference type="ARBA" id="ARBA00004123"/>
    </source>
</evidence>
<gene>
    <name evidence="8" type="ORF">GOMPHAMPRED_006707</name>
</gene>
<keyword evidence="5" id="KW-0539">Nucleus</keyword>
<feature type="region of interest" description="Disordered" evidence="6">
    <location>
        <begin position="143"/>
        <end position="167"/>
    </location>
</feature>
<dbReference type="InterPro" id="IPR036638">
    <property type="entry name" value="HLH_DNA-bd_sf"/>
</dbReference>
<dbReference type="EMBL" id="CAJPDQ010000049">
    <property type="protein sequence ID" value="CAF9932928.1"/>
    <property type="molecule type" value="Genomic_DNA"/>
</dbReference>
<name>A0A8H3FXT9_9LECA</name>
<evidence type="ECO:0000256" key="3">
    <source>
        <dbReference type="ARBA" id="ARBA00023125"/>
    </source>
</evidence>
<dbReference type="InterPro" id="IPR057072">
    <property type="entry name" value="bHLH_INO4"/>
</dbReference>
<comment type="caution">
    <text evidence="8">The sequence shown here is derived from an EMBL/GenBank/DDBJ whole genome shotgun (WGS) entry which is preliminary data.</text>
</comment>
<feature type="domain" description="BHLH" evidence="7">
    <location>
        <begin position="303"/>
        <end position="356"/>
    </location>
</feature>
<dbReference type="SUPFAM" id="SSF47459">
    <property type="entry name" value="HLH, helix-loop-helix DNA-binding domain"/>
    <property type="match status" value="1"/>
</dbReference>
<dbReference type="Proteomes" id="UP000664169">
    <property type="component" value="Unassembled WGS sequence"/>
</dbReference>
<dbReference type="PROSITE" id="PS50888">
    <property type="entry name" value="BHLH"/>
    <property type="match status" value="1"/>
</dbReference>
<evidence type="ECO:0000256" key="6">
    <source>
        <dbReference type="SAM" id="MobiDB-lite"/>
    </source>
</evidence>
<dbReference type="GO" id="GO:0005634">
    <property type="term" value="C:nucleus"/>
    <property type="evidence" value="ECO:0007669"/>
    <property type="project" value="UniProtKB-SubCell"/>
</dbReference>
<dbReference type="GO" id="GO:0046983">
    <property type="term" value="F:protein dimerization activity"/>
    <property type="evidence" value="ECO:0007669"/>
    <property type="project" value="InterPro"/>
</dbReference>
<dbReference type="Pfam" id="PF23181">
    <property type="entry name" value="bHLH_INO4"/>
    <property type="match status" value="1"/>
</dbReference>
<evidence type="ECO:0000256" key="4">
    <source>
        <dbReference type="ARBA" id="ARBA00023163"/>
    </source>
</evidence>
<dbReference type="GO" id="GO:0000978">
    <property type="term" value="F:RNA polymerase II cis-regulatory region sequence-specific DNA binding"/>
    <property type="evidence" value="ECO:0007669"/>
    <property type="project" value="TreeGrafter"/>
</dbReference>
<dbReference type="SMART" id="SM00353">
    <property type="entry name" value="HLH"/>
    <property type="match status" value="1"/>
</dbReference>
<feature type="compositionally biased region" description="Basic and acidic residues" evidence="6">
    <location>
        <begin position="273"/>
        <end position="316"/>
    </location>
</feature>